<evidence type="ECO:0000259" key="5">
    <source>
        <dbReference type="PROSITE" id="PS51294"/>
    </source>
</evidence>
<dbReference type="InterPro" id="IPR017930">
    <property type="entry name" value="Myb_dom"/>
</dbReference>
<gene>
    <name evidence="6" type="ORF">SSX86_015551</name>
</gene>
<dbReference type="NCBIfam" id="TIGR01557">
    <property type="entry name" value="myb_SHAQKYF"/>
    <property type="match status" value="1"/>
</dbReference>
<accession>A0AAP0GWA7</accession>
<evidence type="ECO:0000256" key="4">
    <source>
        <dbReference type="ARBA" id="ARBA00023242"/>
    </source>
</evidence>
<organism evidence="6 7">
    <name type="scientific">Deinandra increscens subsp. villosa</name>
    <dbReference type="NCBI Taxonomy" id="3103831"/>
    <lineage>
        <taxon>Eukaryota</taxon>
        <taxon>Viridiplantae</taxon>
        <taxon>Streptophyta</taxon>
        <taxon>Embryophyta</taxon>
        <taxon>Tracheophyta</taxon>
        <taxon>Spermatophyta</taxon>
        <taxon>Magnoliopsida</taxon>
        <taxon>eudicotyledons</taxon>
        <taxon>Gunneridae</taxon>
        <taxon>Pentapetalae</taxon>
        <taxon>asterids</taxon>
        <taxon>campanulids</taxon>
        <taxon>Asterales</taxon>
        <taxon>Asteraceae</taxon>
        <taxon>Asteroideae</taxon>
        <taxon>Heliantheae alliance</taxon>
        <taxon>Madieae</taxon>
        <taxon>Madiinae</taxon>
        <taxon>Deinandra</taxon>
    </lineage>
</organism>
<dbReference type="InterPro" id="IPR046955">
    <property type="entry name" value="PHR1-like"/>
</dbReference>
<comment type="caution">
    <text evidence="6">The sequence shown here is derived from an EMBL/GenBank/DDBJ whole genome shotgun (WGS) entry which is preliminary data.</text>
</comment>
<dbReference type="Pfam" id="PF00249">
    <property type="entry name" value="Myb_DNA-binding"/>
    <property type="match status" value="1"/>
</dbReference>
<dbReference type="Gene3D" id="1.10.10.60">
    <property type="entry name" value="Homeodomain-like"/>
    <property type="match status" value="1"/>
</dbReference>
<dbReference type="GO" id="GO:0003700">
    <property type="term" value="F:DNA-binding transcription factor activity"/>
    <property type="evidence" value="ECO:0007669"/>
    <property type="project" value="InterPro"/>
</dbReference>
<sequence length="146" mass="17162">MKRFSKGVNTRKELSSRGFYWPENNSSKPIVRSYNRSRVPRLRWTNELHQSFVNAVQKLGGEERATPKMILPMMNVKGLTISHIKSHLQVNYHINQFWKLMCSQQRHYSLAFGVFLFDGTCHSFHLWRGEVDSRVLFSFVERGGGW</sequence>
<dbReference type="FunFam" id="1.10.10.60:FF:000007">
    <property type="entry name" value="Two-component response regulator"/>
    <property type="match status" value="1"/>
</dbReference>
<evidence type="ECO:0000313" key="6">
    <source>
        <dbReference type="EMBL" id="KAK9064171.1"/>
    </source>
</evidence>
<evidence type="ECO:0000256" key="2">
    <source>
        <dbReference type="ARBA" id="ARBA00023015"/>
    </source>
</evidence>
<keyword evidence="2" id="KW-0805">Transcription regulation</keyword>
<keyword evidence="7" id="KW-1185">Reference proteome</keyword>
<evidence type="ECO:0000256" key="1">
    <source>
        <dbReference type="ARBA" id="ARBA00004123"/>
    </source>
</evidence>
<dbReference type="EMBL" id="JBCNJP010000017">
    <property type="protein sequence ID" value="KAK9064171.1"/>
    <property type="molecule type" value="Genomic_DNA"/>
</dbReference>
<keyword evidence="3" id="KW-0804">Transcription</keyword>
<dbReference type="GO" id="GO:0005634">
    <property type="term" value="C:nucleus"/>
    <property type="evidence" value="ECO:0007669"/>
    <property type="project" value="UniProtKB-SubCell"/>
</dbReference>
<name>A0AAP0GWA7_9ASTR</name>
<dbReference type="Proteomes" id="UP001408789">
    <property type="component" value="Unassembled WGS sequence"/>
</dbReference>
<proteinExistence type="predicted"/>
<dbReference type="InterPro" id="IPR006447">
    <property type="entry name" value="Myb_dom_plants"/>
</dbReference>
<reference evidence="6 7" key="1">
    <citation type="submission" date="2024-04" db="EMBL/GenBank/DDBJ databases">
        <title>The reference genome of an endangered Asteraceae, Deinandra increscens subsp. villosa, native to the Central Coast of California.</title>
        <authorList>
            <person name="Guilliams M."/>
            <person name="Hasenstab-Lehman K."/>
            <person name="Meyer R."/>
            <person name="Mcevoy S."/>
        </authorList>
    </citation>
    <scope>NUCLEOTIDE SEQUENCE [LARGE SCALE GENOMIC DNA]</scope>
    <source>
        <tissue evidence="6">Leaf</tissue>
    </source>
</reference>
<evidence type="ECO:0000313" key="7">
    <source>
        <dbReference type="Proteomes" id="UP001408789"/>
    </source>
</evidence>
<dbReference type="PANTHER" id="PTHR31314">
    <property type="entry name" value="MYB FAMILY TRANSCRIPTION FACTOR PHL7-LIKE"/>
    <property type="match status" value="1"/>
</dbReference>
<evidence type="ECO:0000256" key="3">
    <source>
        <dbReference type="ARBA" id="ARBA00023163"/>
    </source>
</evidence>
<protein>
    <recommendedName>
        <fullName evidence="5">HTH myb-type domain-containing protein</fullName>
    </recommendedName>
</protein>
<dbReference type="SUPFAM" id="SSF46689">
    <property type="entry name" value="Homeodomain-like"/>
    <property type="match status" value="1"/>
</dbReference>
<feature type="domain" description="HTH myb-type" evidence="5">
    <location>
        <begin position="36"/>
        <end position="96"/>
    </location>
</feature>
<comment type="subcellular location">
    <subcellularLocation>
        <location evidence="1">Nucleus</location>
    </subcellularLocation>
</comment>
<dbReference type="AlphaFoldDB" id="A0AAP0GWA7"/>
<dbReference type="GO" id="GO:0003677">
    <property type="term" value="F:DNA binding"/>
    <property type="evidence" value="ECO:0007669"/>
    <property type="project" value="InterPro"/>
</dbReference>
<dbReference type="InterPro" id="IPR001005">
    <property type="entry name" value="SANT/Myb"/>
</dbReference>
<keyword evidence="4" id="KW-0539">Nucleus</keyword>
<dbReference type="PROSITE" id="PS51294">
    <property type="entry name" value="HTH_MYB"/>
    <property type="match status" value="1"/>
</dbReference>
<dbReference type="InterPro" id="IPR009057">
    <property type="entry name" value="Homeodomain-like_sf"/>
</dbReference>
<dbReference type="PANTHER" id="PTHR31314:SF113">
    <property type="entry name" value="MYB FAMILY TRANSCRIPTION FACTOR MPH1"/>
    <property type="match status" value="1"/>
</dbReference>